<dbReference type="Pfam" id="PF13424">
    <property type="entry name" value="TPR_12"/>
    <property type="match status" value="1"/>
</dbReference>
<dbReference type="GO" id="GO:0003677">
    <property type="term" value="F:DNA binding"/>
    <property type="evidence" value="ECO:0007669"/>
    <property type="project" value="UniProtKB-UniRule"/>
</dbReference>
<evidence type="ECO:0000256" key="4">
    <source>
        <dbReference type="ARBA" id="ARBA00023163"/>
    </source>
</evidence>
<dbReference type="Gene3D" id="1.10.10.10">
    <property type="entry name" value="Winged helix-like DNA-binding domain superfamily/Winged helix DNA-binding domain"/>
    <property type="match status" value="1"/>
</dbReference>
<dbReference type="InterPro" id="IPR051677">
    <property type="entry name" value="AfsR-DnrI-RedD_regulator"/>
</dbReference>
<evidence type="ECO:0000256" key="3">
    <source>
        <dbReference type="ARBA" id="ARBA00023125"/>
    </source>
</evidence>
<dbReference type="PANTHER" id="PTHR35807:SF1">
    <property type="entry name" value="TRANSCRIPTIONAL REGULATOR REDD"/>
    <property type="match status" value="1"/>
</dbReference>
<dbReference type="PROSITE" id="PS51755">
    <property type="entry name" value="OMPR_PHOB"/>
    <property type="match status" value="1"/>
</dbReference>
<dbReference type="SMART" id="SM01043">
    <property type="entry name" value="BTAD"/>
    <property type="match status" value="1"/>
</dbReference>
<dbReference type="PRINTS" id="PR00364">
    <property type="entry name" value="DISEASERSIST"/>
</dbReference>
<dbReference type="Proteomes" id="UP000242444">
    <property type="component" value="Unassembled WGS sequence"/>
</dbReference>
<protein>
    <submittedName>
        <fullName evidence="7">SARP family transcriptional regulator</fullName>
    </submittedName>
</protein>
<sequence>MHEHEVAIGGPGVRGLLALLAMRANSVVTVDDIIDALWGDDPPATARTIVQGNVSHLRRVLRAVPQDEVAIHTAAPGYELVIPPRWVDAVEARLLLEQAASAALDRRAALLAQAFALWRGPELAGVPATVTAPELEELRLAVHGARVDADLELGRHAALIAELAPIVRENPLSERTVGQLMTALCRAGRRADALEIYRRVSRHSADVLGIGPGPELQSLHERVLRDDPSVTGSPEAPDLVRLRPAQLPPSVPNLAGRQADLAWLSDLREVAERGANAVGVVTGPAGVGKSTLVVSWAHGAASGFGDGVLFAWLRGFDPGQPALAAGEVLAQFLLGLRVHASEMPEGFDDRLALYRSLLADRRVLVLLDDAVSAEQVRPLLPPGNGSMALVTSRYRLEGLAVSNAARLLPLDTLPPGDAVRLVEELAGTGEAGRNERVARLCGYLPLALRIAAARLAASPQWMVDDVVDELADERTRLAALDVGGGDVSVRAALDVSFRGLRPEQADTFARLGVLTGTSVRPHLVAAISGTTVPVARERLRELATQHLLTESTRNTFEPHDLVRLYLRELAGRLPEAERTEIMHRAVNYFLAASDTARRVIGPVSDDLDFRDLVDAEVLPVLEEQDRALAWFSSEWQNLRALLDNAFDTGMDIPVWQLVRLAHSYRRVRPSWDEWLAVTETGLFAAERGGDRLALFWMLISRCGVRIAFGVTDGAVADARRAYDLVSEADGELVLRTRENQLGCALAREGRVEEASTHLRVALELADRLGDDGLRSQVLGNCAWTENKAGRYAEAIEYQRAALEIDRGRGDRGNVVSALGSLADICFNSGDLDAAEEWAREAIALCDGRDITMEEADVRLCLGRILRAKGDHEAARTELTASLRLHEKVRSARRGEILAELTALDGADA</sequence>
<dbReference type="Gene3D" id="3.40.50.300">
    <property type="entry name" value="P-loop containing nucleotide triphosphate hydrolases"/>
    <property type="match status" value="1"/>
</dbReference>
<accession>A0A263CY04</accession>
<dbReference type="PANTHER" id="PTHR35807">
    <property type="entry name" value="TRANSCRIPTIONAL REGULATOR REDD-RELATED"/>
    <property type="match status" value="1"/>
</dbReference>
<dbReference type="InterPro" id="IPR005158">
    <property type="entry name" value="BTAD"/>
</dbReference>
<dbReference type="InterPro" id="IPR001867">
    <property type="entry name" value="OmpR/PhoB-type_DNA-bd"/>
</dbReference>
<dbReference type="InParanoid" id="A0A263CY04"/>
<dbReference type="Pfam" id="PF03704">
    <property type="entry name" value="BTAD"/>
    <property type="match status" value="1"/>
</dbReference>
<keyword evidence="4" id="KW-0804">Transcription</keyword>
<dbReference type="SUPFAM" id="SSF52540">
    <property type="entry name" value="P-loop containing nucleoside triphosphate hydrolases"/>
    <property type="match status" value="1"/>
</dbReference>
<feature type="domain" description="OmpR/PhoB-type" evidence="6">
    <location>
        <begin position="1"/>
        <end position="82"/>
    </location>
</feature>
<dbReference type="GO" id="GO:0000160">
    <property type="term" value="P:phosphorelay signal transduction system"/>
    <property type="evidence" value="ECO:0007669"/>
    <property type="project" value="InterPro"/>
</dbReference>
<organism evidence="7 8">
    <name type="scientific">Amycolatopsis antarctica</name>
    <dbReference type="NCBI Taxonomy" id="1854586"/>
    <lineage>
        <taxon>Bacteria</taxon>
        <taxon>Bacillati</taxon>
        <taxon>Actinomycetota</taxon>
        <taxon>Actinomycetes</taxon>
        <taxon>Pseudonocardiales</taxon>
        <taxon>Pseudonocardiaceae</taxon>
        <taxon>Amycolatopsis</taxon>
    </lineage>
</organism>
<dbReference type="InterPro" id="IPR011990">
    <property type="entry name" value="TPR-like_helical_dom_sf"/>
</dbReference>
<evidence type="ECO:0000313" key="7">
    <source>
        <dbReference type="EMBL" id="OZM70981.1"/>
    </source>
</evidence>
<dbReference type="AlphaFoldDB" id="A0A263CY04"/>
<dbReference type="InterPro" id="IPR019734">
    <property type="entry name" value="TPR_rpt"/>
</dbReference>
<dbReference type="InterPro" id="IPR036388">
    <property type="entry name" value="WH-like_DNA-bd_sf"/>
</dbReference>
<dbReference type="SUPFAM" id="SSF46894">
    <property type="entry name" value="C-terminal effector domain of the bipartite response regulators"/>
    <property type="match status" value="1"/>
</dbReference>
<dbReference type="CDD" id="cd15831">
    <property type="entry name" value="BTAD"/>
    <property type="match status" value="1"/>
</dbReference>
<dbReference type="SMART" id="SM00028">
    <property type="entry name" value="TPR"/>
    <property type="match status" value="4"/>
</dbReference>
<evidence type="ECO:0000256" key="2">
    <source>
        <dbReference type="ARBA" id="ARBA00023015"/>
    </source>
</evidence>
<name>A0A263CY04_9PSEU</name>
<evidence type="ECO:0000259" key="6">
    <source>
        <dbReference type="PROSITE" id="PS51755"/>
    </source>
</evidence>
<evidence type="ECO:0000313" key="8">
    <source>
        <dbReference type="Proteomes" id="UP000242444"/>
    </source>
</evidence>
<feature type="DNA-binding region" description="OmpR/PhoB-type" evidence="5">
    <location>
        <begin position="1"/>
        <end position="82"/>
    </location>
</feature>
<dbReference type="SUPFAM" id="SSF48452">
    <property type="entry name" value="TPR-like"/>
    <property type="match status" value="2"/>
</dbReference>
<dbReference type="InterPro" id="IPR016032">
    <property type="entry name" value="Sig_transdc_resp-reg_C-effctor"/>
</dbReference>
<keyword evidence="8" id="KW-1185">Reference proteome</keyword>
<keyword evidence="3 5" id="KW-0238">DNA-binding</keyword>
<evidence type="ECO:0000256" key="1">
    <source>
        <dbReference type="ARBA" id="ARBA00005820"/>
    </source>
</evidence>
<keyword evidence="2" id="KW-0805">Transcription regulation</keyword>
<reference evidence="7 8" key="1">
    <citation type="submission" date="2017-07" db="EMBL/GenBank/DDBJ databases">
        <title>Amycolatopsis antarcticus sp. nov., isolated from the surface of an Antarcticus brown macroalga.</title>
        <authorList>
            <person name="Wang J."/>
            <person name="Leiva S."/>
            <person name="Huang J."/>
            <person name="Huang Y."/>
        </authorList>
    </citation>
    <scope>NUCLEOTIDE SEQUENCE [LARGE SCALE GENOMIC DNA]</scope>
    <source>
        <strain evidence="7 8">AU-G6</strain>
    </source>
</reference>
<dbReference type="EMBL" id="NKYE01000016">
    <property type="protein sequence ID" value="OZM70981.1"/>
    <property type="molecule type" value="Genomic_DNA"/>
</dbReference>
<dbReference type="InterPro" id="IPR027417">
    <property type="entry name" value="P-loop_NTPase"/>
</dbReference>
<dbReference type="OrthoDB" id="7628974at2"/>
<comment type="caution">
    <text evidence="7">The sequence shown here is derived from an EMBL/GenBank/DDBJ whole genome shotgun (WGS) entry which is preliminary data.</text>
</comment>
<dbReference type="SMART" id="SM00862">
    <property type="entry name" value="Trans_reg_C"/>
    <property type="match status" value="1"/>
</dbReference>
<comment type="similarity">
    <text evidence="1">Belongs to the AfsR/DnrI/RedD regulatory family.</text>
</comment>
<dbReference type="Pfam" id="PF00486">
    <property type="entry name" value="Trans_reg_C"/>
    <property type="match status" value="1"/>
</dbReference>
<dbReference type="Gene3D" id="1.25.40.10">
    <property type="entry name" value="Tetratricopeptide repeat domain"/>
    <property type="match status" value="2"/>
</dbReference>
<evidence type="ECO:0000256" key="5">
    <source>
        <dbReference type="PROSITE-ProRule" id="PRU01091"/>
    </source>
</evidence>
<proteinExistence type="inferred from homology"/>
<gene>
    <name evidence="7" type="ORF">CFN78_22800</name>
</gene>
<dbReference type="GO" id="GO:0006355">
    <property type="term" value="P:regulation of DNA-templated transcription"/>
    <property type="evidence" value="ECO:0007669"/>
    <property type="project" value="InterPro"/>
</dbReference>